<evidence type="ECO:0000313" key="13">
    <source>
        <dbReference type="Proteomes" id="UP000311008"/>
    </source>
</evidence>
<keyword evidence="4 10" id="KW-0812">Transmembrane</keyword>
<evidence type="ECO:0000256" key="2">
    <source>
        <dbReference type="ARBA" id="ARBA00022448"/>
    </source>
</evidence>
<evidence type="ECO:0000256" key="4">
    <source>
        <dbReference type="ARBA" id="ARBA00022692"/>
    </source>
</evidence>
<feature type="transmembrane region" description="Helical" evidence="10">
    <location>
        <begin position="148"/>
        <end position="168"/>
    </location>
</feature>
<dbReference type="Proteomes" id="UP000311008">
    <property type="component" value="Chromosome"/>
</dbReference>
<dbReference type="GO" id="GO:1902600">
    <property type="term" value="P:proton transmembrane transport"/>
    <property type="evidence" value="ECO:0007669"/>
    <property type="project" value="InterPro"/>
</dbReference>
<dbReference type="InterPro" id="IPR038770">
    <property type="entry name" value="Na+/solute_symporter_sf"/>
</dbReference>
<evidence type="ECO:0000313" key="12">
    <source>
        <dbReference type="EMBL" id="QDC43943.1"/>
    </source>
</evidence>
<feature type="transmembrane region" description="Helical" evidence="10">
    <location>
        <begin position="338"/>
        <end position="358"/>
    </location>
</feature>
<keyword evidence="8 10" id="KW-0472">Membrane</keyword>
<dbReference type="Pfam" id="PF00999">
    <property type="entry name" value="Na_H_Exchanger"/>
    <property type="match status" value="1"/>
</dbReference>
<dbReference type="Gene3D" id="1.20.1530.20">
    <property type="match status" value="1"/>
</dbReference>
<feature type="transmembrane region" description="Helical" evidence="10">
    <location>
        <begin position="86"/>
        <end position="109"/>
    </location>
</feature>
<dbReference type="PANTHER" id="PTHR43562">
    <property type="entry name" value="NAPA-TYPE SODIUM/HYDROGEN ANTIPORTER"/>
    <property type="match status" value="1"/>
</dbReference>
<evidence type="ECO:0000259" key="11">
    <source>
        <dbReference type="Pfam" id="PF00999"/>
    </source>
</evidence>
<protein>
    <submittedName>
        <fullName evidence="12">Cation:proton antiporter</fullName>
    </submittedName>
</protein>
<accession>A0A5B8CRQ1</accession>
<evidence type="ECO:0000256" key="3">
    <source>
        <dbReference type="ARBA" id="ARBA00022449"/>
    </source>
</evidence>
<evidence type="ECO:0000256" key="5">
    <source>
        <dbReference type="ARBA" id="ARBA00022989"/>
    </source>
</evidence>
<keyword evidence="13" id="KW-1185">Reference proteome</keyword>
<dbReference type="GO" id="GO:0016020">
    <property type="term" value="C:membrane"/>
    <property type="evidence" value="ECO:0007669"/>
    <property type="project" value="UniProtKB-SubCell"/>
</dbReference>
<feature type="transmembrane region" description="Helical" evidence="10">
    <location>
        <begin position="188"/>
        <end position="206"/>
    </location>
</feature>
<dbReference type="GO" id="GO:0006814">
    <property type="term" value="P:sodium ion transport"/>
    <property type="evidence" value="ECO:0007669"/>
    <property type="project" value="UniProtKB-KW"/>
</dbReference>
<comment type="subcellular location">
    <subcellularLocation>
        <location evidence="1">Membrane</location>
        <topology evidence="1">Multi-pass membrane protein</topology>
    </subcellularLocation>
</comment>
<feature type="transmembrane region" description="Helical" evidence="10">
    <location>
        <begin position="245"/>
        <end position="262"/>
    </location>
</feature>
<gene>
    <name evidence="12" type="ORF">FIU01_05010</name>
</gene>
<dbReference type="GO" id="GO:0015297">
    <property type="term" value="F:antiporter activity"/>
    <property type="evidence" value="ECO:0007669"/>
    <property type="project" value="UniProtKB-KW"/>
</dbReference>
<keyword evidence="5 10" id="KW-1133">Transmembrane helix</keyword>
<name>A0A5B8CRQ1_9PROT</name>
<sequence>MPLLTTLLILIVSARLLGQLFSRFNQPAIIGEMLAGVILGPSLLNLIAPSPALSGISEFAVFLIVLSAGLEMNFKDVIDSMRGRGVVIALLGFILPLTGGILIGISFGLDVSRTIFLGLCISITALPVTVSILQSFKLLDSTIARYSVATAIFNDIAALLVLGVILNLPEQKSYQAVGKAIFQASWKLILLIVLIVSVSVLIKKVIEKGIFIDQWSEKLVTLIGNEALFGLLLLLVLIFGSVSAALGFHFVIGAFFGALLIDRTFFLPSRYRELELTLSSITGGFLAPVFFAYLGLEFKVQVIDSFWFVAVVLVVSIFTKILAGWLGGKLIGLSKSDALGIGFILNGRGVMELVIASIAYDRGFIGQDLFSVLVLMGVITTMITPLMFRKWIMPQLANRST</sequence>
<reference evidence="13" key="1">
    <citation type="journal article" date="2019" name="ISME J.">
        <title>Evolution in action: habitat transition from sediment to the pelagial leads to genome streamlining in Methylophilaceae.</title>
        <authorList>
            <person name="Salcher M."/>
            <person name="Schaefle D."/>
            <person name="Kaspar M."/>
            <person name="Neuenschwander S.M."/>
            <person name="Ghai R."/>
        </authorList>
    </citation>
    <scope>NUCLEOTIDE SEQUENCE [LARGE SCALE GENOMIC DNA]</scope>
    <source>
        <strain evidence="13">MMS-M-51</strain>
    </source>
</reference>
<dbReference type="OrthoDB" id="9793589at2"/>
<keyword evidence="2" id="KW-0813">Transport</keyword>
<keyword evidence="7" id="KW-0406">Ion transport</keyword>
<dbReference type="KEGG" id="mmec:FIU01_05010"/>
<dbReference type="EMBL" id="CP040946">
    <property type="protein sequence ID" value="QDC43943.1"/>
    <property type="molecule type" value="Genomic_DNA"/>
</dbReference>
<keyword evidence="3" id="KW-0050">Antiport</keyword>
<evidence type="ECO:0000256" key="6">
    <source>
        <dbReference type="ARBA" id="ARBA00023053"/>
    </source>
</evidence>
<evidence type="ECO:0000256" key="9">
    <source>
        <dbReference type="ARBA" id="ARBA00023201"/>
    </source>
</evidence>
<feature type="transmembrane region" description="Helical" evidence="10">
    <location>
        <begin position="306"/>
        <end position="326"/>
    </location>
</feature>
<feature type="transmembrane region" description="Helical" evidence="10">
    <location>
        <begin position="218"/>
        <end position="239"/>
    </location>
</feature>
<feature type="transmembrane region" description="Helical" evidence="10">
    <location>
        <begin position="115"/>
        <end position="136"/>
    </location>
</feature>
<evidence type="ECO:0000256" key="7">
    <source>
        <dbReference type="ARBA" id="ARBA00023065"/>
    </source>
</evidence>
<feature type="transmembrane region" description="Helical" evidence="10">
    <location>
        <begin position="370"/>
        <end position="388"/>
    </location>
</feature>
<feature type="transmembrane region" description="Helical" evidence="10">
    <location>
        <begin position="42"/>
        <end position="66"/>
    </location>
</feature>
<proteinExistence type="predicted"/>
<evidence type="ECO:0000256" key="1">
    <source>
        <dbReference type="ARBA" id="ARBA00004141"/>
    </source>
</evidence>
<dbReference type="RefSeq" id="WP_140003284.1">
    <property type="nucleotide sequence ID" value="NZ_CP040946.1"/>
</dbReference>
<evidence type="ECO:0000256" key="8">
    <source>
        <dbReference type="ARBA" id="ARBA00023136"/>
    </source>
</evidence>
<feature type="transmembrane region" description="Helical" evidence="10">
    <location>
        <begin position="274"/>
        <end position="294"/>
    </location>
</feature>
<keyword evidence="6" id="KW-0915">Sodium</keyword>
<keyword evidence="9" id="KW-0739">Sodium transport</keyword>
<evidence type="ECO:0000256" key="10">
    <source>
        <dbReference type="SAM" id="Phobius"/>
    </source>
</evidence>
<dbReference type="InterPro" id="IPR006153">
    <property type="entry name" value="Cation/H_exchanger_TM"/>
</dbReference>
<dbReference type="PANTHER" id="PTHR43562:SF3">
    <property type="entry name" value="SODIUM ION_PROTON EXCHANGER (EUROFUNG)"/>
    <property type="match status" value="1"/>
</dbReference>
<feature type="domain" description="Cation/H+ exchanger transmembrane" evidence="11">
    <location>
        <begin position="13"/>
        <end position="388"/>
    </location>
</feature>
<organism evidence="12 13">
    <name type="scientific">Methylophilus medardicus</name>
    <dbReference type="NCBI Taxonomy" id="2588534"/>
    <lineage>
        <taxon>Bacteria</taxon>
        <taxon>Pseudomonadati</taxon>
        <taxon>Pseudomonadota</taxon>
        <taxon>Betaproteobacteria</taxon>
        <taxon>Nitrosomonadales</taxon>
        <taxon>Methylophilaceae</taxon>
        <taxon>Methylophilus</taxon>
    </lineage>
</organism>
<dbReference type="AlphaFoldDB" id="A0A5B8CRQ1"/>